<protein>
    <submittedName>
        <fullName evidence="14">Zn-dependent protease</fullName>
    </submittedName>
</protein>
<dbReference type="GO" id="GO:0016020">
    <property type="term" value="C:membrane"/>
    <property type="evidence" value="ECO:0007669"/>
    <property type="project" value="UniProtKB-SubCell"/>
</dbReference>
<keyword evidence="11 12" id="KW-0472">Membrane</keyword>
<feature type="transmembrane region" description="Helical" evidence="12">
    <location>
        <begin position="44"/>
        <end position="65"/>
    </location>
</feature>
<dbReference type="EMBL" id="JACHOO010000001">
    <property type="protein sequence ID" value="MBB5751296.1"/>
    <property type="molecule type" value="Genomic_DNA"/>
</dbReference>
<evidence type="ECO:0000256" key="1">
    <source>
        <dbReference type="ARBA" id="ARBA00001947"/>
    </source>
</evidence>
<evidence type="ECO:0000256" key="2">
    <source>
        <dbReference type="ARBA" id="ARBA00004141"/>
    </source>
</evidence>
<comment type="similarity">
    <text evidence="3">Belongs to the peptidase M50B family.</text>
</comment>
<comment type="caution">
    <text evidence="14">The sequence shown here is derived from an EMBL/GenBank/DDBJ whole genome shotgun (WGS) entry which is preliminary data.</text>
</comment>
<evidence type="ECO:0000256" key="5">
    <source>
        <dbReference type="ARBA" id="ARBA00022692"/>
    </source>
</evidence>
<accession>A0A7W9CTK8</accession>
<evidence type="ECO:0000256" key="10">
    <source>
        <dbReference type="ARBA" id="ARBA00023049"/>
    </source>
</evidence>
<keyword evidence="5 12" id="KW-0812">Transmembrane</keyword>
<reference evidence="14 15" key="1">
    <citation type="submission" date="2020-08" db="EMBL/GenBank/DDBJ databases">
        <title>Genomic Encyclopedia of Type Strains, Phase IV (KMG-IV): sequencing the most valuable type-strain genomes for metagenomic binning, comparative biology and taxonomic classification.</title>
        <authorList>
            <person name="Goeker M."/>
        </authorList>
    </citation>
    <scope>NUCLEOTIDE SEQUENCE [LARGE SCALE GENOMIC DNA]</scope>
    <source>
        <strain evidence="14 15">DSM 16268</strain>
    </source>
</reference>
<dbReference type="GO" id="GO:0046872">
    <property type="term" value="F:metal ion binding"/>
    <property type="evidence" value="ECO:0007669"/>
    <property type="project" value="UniProtKB-KW"/>
</dbReference>
<keyword evidence="6" id="KW-0479">Metal-binding</keyword>
<keyword evidence="15" id="KW-1185">Reference proteome</keyword>
<evidence type="ECO:0000256" key="9">
    <source>
        <dbReference type="ARBA" id="ARBA00022989"/>
    </source>
</evidence>
<keyword evidence="8" id="KW-0862">Zinc</keyword>
<dbReference type="PANTHER" id="PTHR39188">
    <property type="entry name" value="MEMBRANE-ASSOCIATED ZINC METALLOPROTEASE M50B"/>
    <property type="match status" value="1"/>
</dbReference>
<evidence type="ECO:0000259" key="13">
    <source>
        <dbReference type="Pfam" id="PF02163"/>
    </source>
</evidence>
<keyword evidence="7" id="KW-0378">Hydrolase</keyword>
<dbReference type="GO" id="GO:0006508">
    <property type="term" value="P:proteolysis"/>
    <property type="evidence" value="ECO:0007669"/>
    <property type="project" value="UniProtKB-KW"/>
</dbReference>
<evidence type="ECO:0000313" key="15">
    <source>
        <dbReference type="Proteomes" id="UP000523821"/>
    </source>
</evidence>
<dbReference type="AlphaFoldDB" id="A0A7W9CTK8"/>
<evidence type="ECO:0000256" key="8">
    <source>
        <dbReference type="ARBA" id="ARBA00022833"/>
    </source>
</evidence>
<keyword evidence="10" id="KW-0482">Metalloprotease</keyword>
<gene>
    <name evidence="14" type="ORF">GGQ63_000339</name>
</gene>
<dbReference type="InterPro" id="IPR008915">
    <property type="entry name" value="Peptidase_M50"/>
</dbReference>
<evidence type="ECO:0000256" key="12">
    <source>
        <dbReference type="SAM" id="Phobius"/>
    </source>
</evidence>
<proteinExistence type="inferred from homology"/>
<feature type="domain" description="Peptidase M50" evidence="13">
    <location>
        <begin position="47"/>
        <end position="88"/>
    </location>
</feature>
<comment type="subcellular location">
    <subcellularLocation>
        <location evidence="2">Membrane</location>
        <topology evidence="2">Multi-pass membrane protein</topology>
    </subcellularLocation>
</comment>
<evidence type="ECO:0000256" key="11">
    <source>
        <dbReference type="ARBA" id="ARBA00023136"/>
    </source>
</evidence>
<dbReference type="GO" id="GO:0008237">
    <property type="term" value="F:metallopeptidase activity"/>
    <property type="evidence" value="ECO:0007669"/>
    <property type="project" value="UniProtKB-KW"/>
</dbReference>
<dbReference type="Proteomes" id="UP000523821">
    <property type="component" value="Unassembled WGS sequence"/>
</dbReference>
<keyword evidence="4 14" id="KW-0645">Protease</keyword>
<evidence type="ECO:0000256" key="6">
    <source>
        <dbReference type="ARBA" id="ARBA00022723"/>
    </source>
</evidence>
<evidence type="ECO:0000256" key="3">
    <source>
        <dbReference type="ARBA" id="ARBA00007931"/>
    </source>
</evidence>
<dbReference type="Pfam" id="PF02163">
    <property type="entry name" value="Peptidase_M50"/>
    <property type="match status" value="1"/>
</dbReference>
<dbReference type="PANTHER" id="PTHR39188:SF3">
    <property type="entry name" value="STAGE IV SPORULATION PROTEIN FB"/>
    <property type="match status" value="1"/>
</dbReference>
<evidence type="ECO:0000256" key="4">
    <source>
        <dbReference type="ARBA" id="ARBA00022670"/>
    </source>
</evidence>
<comment type="cofactor">
    <cofactor evidence="1">
        <name>Zn(2+)</name>
        <dbReference type="ChEBI" id="CHEBI:29105"/>
    </cofactor>
</comment>
<evidence type="ECO:0000313" key="14">
    <source>
        <dbReference type="EMBL" id="MBB5751296.1"/>
    </source>
</evidence>
<name>A0A7W9CTK8_9HYPH</name>
<evidence type="ECO:0000256" key="7">
    <source>
        <dbReference type="ARBA" id="ARBA00022801"/>
    </source>
</evidence>
<sequence>MIWSFPIGTVRGTVVRVHLTFLLFLIWIGGSAFAQSGARAALEGVVLVLLLFLCVVLHEFGHVFAARRYGVKTPDITLLPIGGVARPERIPRVPGRRRAQPPTP</sequence>
<keyword evidence="9 12" id="KW-1133">Transmembrane helix</keyword>
<organism evidence="14 15">
    <name type="scientific">Prosthecomicrobium pneumaticum</name>
    <dbReference type="NCBI Taxonomy" id="81895"/>
    <lineage>
        <taxon>Bacteria</taxon>
        <taxon>Pseudomonadati</taxon>
        <taxon>Pseudomonadota</taxon>
        <taxon>Alphaproteobacteria</taxon>
        <taxon>Hyphomicrobiales</taxon>
        <taxon>Kaistiaceae</taxon>
        <taxon>Prosthecomicrobium</taxon>
    </lineage>
</organism>